<comment type="caution">
    <text evidence="1">The sequence shown here is derived from an EMBL/GenBank/DDBJ whole genome shotgun (WGS) entry which is preliminary data.</text>
</comment>
<dbReference type="EMBL" id="CM046119">
    <property type="protein sequence ID" value="KAI8425568.1"/>
    <property type="molecule type" value="Genomic_DNA"/>
</dbReference>
<gene>
    <name evidence="1" type="ORF">MSG28_011393</name>
</gene>
<evidence type="ECO:0000313" key="2">
    <source>
        <dbReference type="Proteomes" id="UP001064048"/>
    </source>
</evidence>
<proteinExistence type="predicted"/>
<keyword evidence="2" id="KW-1185">Reference proteome</keyword>
<name>A0ACC0JN61_CHOFU</name>
<dbReference type="Proteomes" id="UP001064048">
    <property type="component" value="Chromosome 19"/>
</dbReference>
<accession>A0ACC0JN61</accession>
<evidence type="ECO:0000313" key="1">
    <source>
        <dbReference type="EMBL" id="KAI8425568.1"/>
    </source>
</evidence>
<sequence>MANEQVGLLMLPPTLFQELENVELMLMTKTDRVGRNLSYTLGDPDQTIVYTIVEEKLSTCICEDRRLPLKLKMMYEGKEVMKLDRVRALETCFTIC</sequence>
<reference evidence="1 2" key="1">
    <citation type="journal article" date="2022" name="Genome Biol. Evol.">
        <title>The Spruce Budworm Genome: Reconstructing the Evolutionary History of Antifreeze Proteins.</title>
        <authorList>
            <person name="Beliveau C."/>
            <person name="Gagne P."/>
            <person name="Picq S."/>
            <person name="Vernygora O."/>
            <person name="Keeling C.I."/>
            <person name="Pinkney K."/>
            <person name="Doucet D."/>
            <person name="Wen F."/>
            <person name="Johnston J.S."/>
            <person name="Maaroufi H."/>
            <person name="Boyle B."/>
            <person name="Laroche J."/>
            <person name="Dewar K."/>
            <person name="Juretic N."/>
            <person name="Blackburn G."/>
            <person name="Nisole A."/>
            <person name="Brunet B."/>
            <person name="Brandao M."/>
            <person name="Lumley L."/>
            <person name="Duan J."/>
            <person name="Quan G."/>
            <person name="Lucarotti C.J."/>
            <person name="Roe A.D."/>
            <person name="Sperling F.A.H."/>
            <person name="Levesque R.C."/>
            <person name="Cusson M."/>
        </authorList>
    </citation>
    <scope>NUCLEOTIDE SEQUENCE [LARGE SCALE GENOMIC DNA]</scope>
    <source>
        <strain evidence="1">Glfc:IPQL:Cfum</strain>
    </source>
</reference>
<protein>
    <submittedName>
        <fullName evidence="1">Uncharacterized protein</fullName>
    </submittedName>
</protein>
<organism evidence="1 2">
    <name type="scientific">Choristoneura fumiferana</name>
    <name type="common">Spruce budworm moth</name>
    <name type="synonym">Archips fumiferana</name>
    <dbReference type="NCBI Taxonomy" id="7141"/>
    <lineage>
        <taxon>Eukaryota</taxon>
        <taxon>Metazoa</taxon>
        <taxon>Ecdysozoa</taxon>
        <taxon>Arthropoda</taxon>
        <taxon>Hexapoda</taxon>
        <taxon>Insecta</taxon>
        <taxon>Pterygota</taxon>
        <taxon>Neoptera</taxon>
        <taxon>Endopterygota</taxon>
        <taxon>Lepidoptera</taxon>
        <taxon>Glossata</taxon>
        <taxon>Ditrysia</taxon>
        <taxon>Tortricoidea</taxon>
        <taxon>Tortricidae</taxon>
        <taxon>Tortricinae</taxon>
        <taxon>Choristoneura</taxon>
    </lineage>
</organism>